<evidence type="ECO:0000256" key="1">
    <source>
        <dbReference type="SAM" id="SignalP"/>
    </source>
</evidence>
<evidence type="ECO:0008006" key="4">
    <source>
        <dbReference type="Google" id="ProtNLM"/>
    </source>
</evidence>
<dbReference type="AlphaFoldDB" id="A0A1M5TYU8"/>
<gene>
    <name evidence="2" type="ORF">SAMN04488109_4357</name>
</gene>
<dbReference type="EMBL" id="FQWQ01000003">
    <property type="protein sequence ID" value="SHH55874.1"/>
    <property type="molecule type" value="Genomic_DNA"/>
</dbReference>
<sequence length="118" mass="13300">MKNLKITLPFVAGMFLVSMSCAFAQIAADTTENIREGNPQVIEPPLAQSTNYTKDMVRIKAADVPKPVQQALQSAMYKGWENAALYRSKSSDMYLVEMKEGDMTKTYRFDRNGKPIKE</sequence>
<dbReference type="Gene3D" id="3.10.450.360">
    <property type="match status" value="1"/>
</dbReference>
<keyword evidence="1" id="KW-0732">Signal</keyword>
<dbReference type="OrthoDB" id="981231at2"/>
<evidence type="ECO:0000313" key="3">
    <source>
        <dbReference type="Proteomes" id="UP000184212"/>
    </source>
</evidence>
<dbReference type="PROSITE" id="PS51257">
    <property type="entry name" value="PROKAR_LIPOPROTEIN"/>
    <property type="match status" value="1"/>
</dbReference>
<dbReference type="STRING" id="947013.SAMN04488109_4357"/>
<organism evidence="2 3">
    <name type="scientific">Chryseolinea serpens</name>
    <dbReference type="NCBI Taxonomy" id="947013"/>
    <lineage>
        <taxon>Bacteria</taxon>
        <taxon>Pseudomonadati</taxon>
        <taxon>Bacteroidota</taxon>
        <taxon>Cytophagia</taxon>
        <taxon>Cytophagales</taxon>
        <taxon>Fulvivirgaceae</taxon>
        <taxon>Chryseolinea</taxon>
    </lineage>
</organism>
<accession>A0A1M5TYU8</accession>
<feature type="signal peptide" evidence="1">
    <location>
        <begin position="1"/>
        <end position="24"/>
    </location>
</feature>
<evidence type="ECO:0000313" key="2">
    <source>
        <dbReference type="EMBL" id="SHH55874.1"/>
    </source>
</evidence>
<dbReference type="RefSeq" id="WP_073138174.1">
    <property type="nucleotide sequence ID" value="NZ_FQWQ01000003.1"/>
</dbReference>
<proteinExistence type="predicted"/>
<protein>
    <recommendedName>
        <fullName evidence="4">Beta-lactamase-inhibitor-like, PepSY-like</fullName>
    </recommendedName>
</protein>
<reference evidence="2 3" key="1">
    <citation type="submission" date="2016-11" db="EMBL/GenBank/DDBJ databases">
        <authorList>
            <person name="Jaros S."/>
            <person name="Januszkiewicz K."/>
            <person name="Wedrychowicz H."/>
        </authorList>
    </citation>
    <scope>NUCLEOTIDE SEQUENCE [LARGE SCALE GENOMIC DNA]</scope>
    <source>
        <strain evidence="2 3">DSM 24574</strain>
    </source>
</reference>
<name>A0A1M5TYU8_9BACT</name>
<feature type="chain" id="PRO_5012093145" description="Beta-lactamase-inhibitor-like, PepSY-like" evidence="1">
    <location>
        <begin position="25"/>
        <end position="118"/>
    </location>
</feature>
<dbReference type="Proteomes" id="UP000184212">
    <property type="component" value="Unassembled WGS sequence"/>
</dbReference>
<keyword evidence="3" id="KW-1185">Reference proteome</keyword>